<comment type="similarity">
    <text evidence="2 6">Belongs to the acyl-CoA dehydrogenase family.</text>
</comment>
<evidence type="ECO:0000256" key="3">
    <source>
        <dbReference type="ARBA" id="ARBA00022630"/>
    </source>
</evidence>
<dbReference type="PROSITE" id="PS00072">
    <property type="entry name" value="ACYL_COA_DH_1"/>
    <property type="match status" value="1"/>
</dbReference>
<dbReference type="Proteomes" id="UP000447876">
    <property type="component" value="Unassembled WGS sequence"/>
</dbReference>
<evidence type="ECO:0000313" key="10">
    <source>
        <dbReference type="EMBL" id="MUG48101.1"/>
    </source>
</evidence>
<feature type="domain" description="Acyl-CoA dehydrogenase/oxidase C-terminal" evidence="7">
    <location>
        <begin position="247"/>
        <end position="394"/>
    </location>
</feature>
<dbReference type="Pfam" id="PF02770">
    <property type="entry name" value="Acyl-CoA_dh_M"/>
    <property type="match status" value="1"/>
</dbReference>
<dbReference type="PANTHER" id="PTHR48083:SF6">
    <property type="entry name" value="ACYL-COA DEHYDROGENASE 6"/>
    <property type="match status" value="1"/>
</dbReference>
<dbReference type="GO" id="GO:0003995">
    <property type="term" value="F:acyl-CoA dehydrogenase activity"/>
    <property type="evidence" value="ECO:0007669"/>
    <property type="project" value="InterPro"/>
</dbReference>
<dbReference type="InterPro" id="IPR009075">
    <property type="entry name" value="AcylCo_DH/oxidase_C"/>
</dbReference>
<dbReference type="GO" id="GO:0005737">
    <property type="term" value="C:cytoplasm"/>
    <property type="evidence" value="ECO:0007669"/>
    <property type="project" value="TreeGrafter"/>
</dbReference>
<keyword evidence="3 6" id="KW-0285">Flavoprotein</keyword>
<feature type="domain" description="Acyl-CoA dehydrogenase/oxidase N-terminal" evidence="9">
    <location>
        <begin position="23"/>
        <end position="136"/>
    </location>
</feature>
<dbReference type="Pfam" id="PF02771">
    <property type="entry name" value="Acyl-CoA_dh_N"/>
    <property type="match status" value="1"/>
</dbReference>
<dbReference type="InterPro" id="IPR013786">
    <property type="entry name" value="AcylCoA_DH/ox_N"/>
</dbReference>
<dbReference type="SUPFAM" id="SSF56645">
    <property type="entry name" value="Acyl-CoA dehydrogenase NM domain-like"/>
    <property type="match status" value="1"/>
</dbReference>
<evidence type="ECO:0000313" key="11">
    <source>
        <dbReference type="Proteomes" id="UP000447876"/>
    </source>
</evidence>
<evidence type="ECO:0000259" key="9">
    <source>
        <dbReference type="Pfam" id="PF02771"/>
    </source>
</evidence>
<dbReference type="InterPro" id="IPR006089">
    <property type="entry name" value="Acyl-CoA_DH_CS"/>
</dbReference>
<dbReference type="PANTHER" id="PTHR48083">
    <property type="entry name" value="MEDIUM-CHAIN SPECIFIC ACYL-COA DEHYDROGENASE, MITOCHONDRIAL-RELATED"/>
    <property type="match status" value="1"/>
</dbReference>
<keyword evidence="4 6" id="KW-0274">FAD</keyword>
<dbReference type="InterPro" id="IPR046373">
    <property type="entry name" value="Acyl-CoA_Oxase/DH_mid-dom_sf"/>
</dbReference>
<evidence type="ECO:0000259" key="8">
    <source>
        <dbReference type="Pfam" id="PF02770"/>
    </source>
</evidence>
<dbReference type="InterPro" id="IPR006091">
    <property type="entry name" value="Acyl-CoA_Oxase/DH_mid-dom"/>
</dbReference>
<dbReference type="EMBL" id="WNZW01000020">
    <property type="protein sequence ID" value="MUG48101.1"/>
    <property type="molecule type" value="Genomic_DNA"/>
</dbReference>
<evidence type="ECO:0000256" key="4">
    <source>
        <dbReference type="ARBA" id="ARBA00022827"/>
    </source>
</evidence>
<comment type="caution">
    <text evidence="10">The sequence shown here is derived from an EMBL/GenBank/DDBJ whole genome shotgun (WGS) entry which is preliminary data.</text>
</comment>
<dbReference type="AlphaFoldDB" id="A0A7X2Z747"/>
<comment type="cofactor">
    <cofactor evidence="1 6">
        <name>FAD</name>
        <dbReference type="ChEBI" id="CHEBI:57692"/>
    </cofactor>
</comment>
<dbReference type="InterPro" id="IPR050741">
    <property type="entry name" value="Acyl-CoA_dehydrogenase"/>
</dbReference>
<dbReference type="InterPro" id="IPR037069">
    <property type="entry name" value="AcylCoA_DH/ox_N_sf"/>
</dbReference>
<reference evidence="10 11" key="1">
    <citation type="submission" date="2019-11" db="EMBL/GenBank/DDBJ databases">
        <title>Draft genome sequences of five Paenibacillus species of dairy origin.</title>
        <authorList>
            <person name="Olajide A.M."/>
            <person name="Chen S."/>
            <person name="Lapointe G."/>
        </authorList>
    </citation>
    <scope>NUCLEOTIDE SEQUENCE [LARGE SCALE GENOMIC DNA]</scope>
    <source>
        <strain evidence="10 11">12CR55</strain>
    </source>
</reference>
<evidence type="ECO:0000256" key="5">
    <source>
        <dbReference type="ARBA" id="ARBA00023002"/>
    </source>
</evidence>
<dbReference type="Gene3D" id="1.10.540.10">
    <property type="entry name" value="Acyl-CoA dehydrogenase/oxidase, N-terminal domain"/>
    <property type="match status" value="1"/>
</dbReference>
<dbReference type="InterPro" id="IPR036250">
    <property type="entry name" value="AcylCo_DH-like_C"/>
</dbReference>
<evidence type="ECO:0000256" key="2">
    <source>
        <dbReference type="ARBA" id="ARBA00009347"/>
    </source>
</evidence>
<keyword evidence="5 6" id="KW-0560">Oxidoreductase</keyword>
<dbReference type="GO" id="GO:0033539">
    <property type="term" value="P:fatty acid beta-oxidation using acyl-CoA dehydrogenase"/>
    <property type="evidence" value="ECO:0007669"/>
    <property type="project" value="TreeGrafter"/>
</dbReference>
<evidence type="ECO:0000256" key="6">
    <source>
        <dbReference type="RuleBase" id="RU362125"/>
    </source>
</evidence>
<accession>A0A7X2Z747</accession>
<name>A0A7X2Z747_9BACL</name>
<proteinExistence type="inferred from homology"/>
<protein>
    <submittedName>
        <fullName evidence="10">Acyl-CoA dehydrogenase</fullName>
    </submittedName>
</protein>
<evidence type="ECO:0000256" key="1">
    <source>
        <dbReference type="ARBA" id="ARBA00001974"/>
    </source>
</evidence>
<evidence type="ECO:0000259" key="7">
    <source>
        <dbReference type="Pfam" id="PF00441"/>
    </source>
</evidence>
<dbReference type="SUPFAM" id="SSF47203">
    <property type="entry name" value="Acyl-CoA dehydrogenase C-terminal domain-like"/>
    <property type="match status" value="1"/>
</dbReference>
<organism evidence="10 11">
    <name type="scientific">Paenibacillus woosongensis</name>
    <dbReference type="NCBI Taxonomy" id="307580"/>
    <lineage>
        <taxon>Bacteria</taxon>
        <taxon>Bacillati</taxon>
        <taxon>Bacillota</taxon>
        <taxon>Bacilli</taxon>
        <taxon>Bacillales</taxon>
        <taxon>Paenibacillaceae</taxon>
        <taxon>Paenibacillus</taxon>
    </lineage>
</organism>
<dbReference type="GO" id="GO:0050660">
    <property type="term" value="F:flavin adenine dinucleotide binding"/>
    <property type="evidence" value="ECO:0007669"/>
    <property type="project" value="InterPro"/>
</dbReference>
<sequence>MSPATEKFPIVNPQTNTNSFFSEGHLLLRQKLQAFMKQEILPHVEDWEQQRRFPLRSILKKLGQQELLGLRYPSQYGGQDQDIFSHIVFAEELGRIPSAGISMAIIIHNDMVAPLVADYGTATQCEELLSPALRGDLVFGHAVSEASAGSDVAAIQATAVRESDYYVLNGVKNFVTNGLDADVYCVLAAMPDRNPLTGMVLLFVPRSLPGIEISEEIGMMGHRTANVASVSFQDVRVPAACRIGNEGGGFLAQLNQFAQEHIISSCRATAMADEMLRLTVQHCRSRVTFGEPLIKNQWIQFKIAELRTDIELSRQCNYVAASIWQEQGDISLLSAMAKLQSSRLVRKVADECLQLFGKDAYLDDHIIGRFYRDSRLFSISTGSDEMMLTKIAKVSKIS</sequence>
<dbReference type="InterPro" id="IPR009100">
    <property type="entry name" value="AcylCoA_DH/oxidase_NM_dom_sf"/>
</dbReference>
<dbReference type="Gene3D" id="1.20.140.10">
    <property type="entry name" value="Butyryl-CoA Dehydrogenase, subunit A, domain 3"/>
    <property type="match status" value="1"/>
</dbReference>
<feature type="domain" description="Acyl-CoA oxidase/dehydrogenase middle" evidence="8">
    <location>
        <begin position="142"/>
        <end position="235"/>
    </location>
</feature>
<dbReference type="Pfam" id="PF00441">
    <property type="entry name" value="Acyl-CoA_dh_1"/>
    <property type="match status" value="1"/>
</dbReference>
<dbReference type="Gene3D" id="2.40.110.10">
    <property type="entry name" value="Butyryl-CoA Dehydrogenase, subunit A, domain 2"/>
    <property type="match status" value="1"/>
</dbReference>
<gene>
    <name evidence="10" type="ORF">GNP95_24465</name>
</gene>
<dbReference type="OrthoDB" id="9785203at2"/>